<evidence type="ECO:0000313" key="16">
    <source>
        <dbReference type="Proteomes" id="UP000176511"/>
    </source>
</evidence>
<comment type="caution">
    <text evidence="15">The sequence shown here is derived from an EMBL/GenBank/DDBJ whole genome shotgun (WGS) entry which is preliminary data.</text>
</comment>
<feature type="domain" description="Toprim" evidence="14">
    <location>
        <begin position="249"/>
        <end position="332"/>
    </location>
</feature>
<dbReference type="GO" id="GO:0000428">
    <property type="term" value="C:DNA-directed RNA polymerase complex"/>
    <property type="evidence" value="ECO:0007669"/>
    <property type="project" value="UniProtKB-KW"/>
</dbReference>
<keyword evidence="3 12" id="KW-0808">Transferase</keyword>
<dbReference type="InterPro" id="IPR030846">
    <property type="entry name" value="DnaG_bac"/>
</dbReference>
<gene>
    <name evidence="12" type="primary">dnaG</name>
    <name evidence="15" type="ORF">A3C87_03705</name>
</gene>
<comment type="cofactor">
    <cofactor evidence="13">
        <name>Zn(2+)</name>
        <dbReference type="ChEBI" id="CHEBI:29105"/>
    </cofactor>
    <text evidence="13">Binds 1 zinc ion per monomer.</text>
</comment>
<dbReference type="GO" id="GO:0006269">
    <property type="term" value="P:DNA replication, synthesis of primer"/>
    <property type="evidence" value="ECO:0007669"/>
    <property type="project" value="UniProtKB-UniRule"/>
</dbReference>
<dbReference type="PANTHER" id="PTHR30313">
    <property type="entry name" value="DNA PRIMASE"/>
    <property type="match status" value="1"/>
</dbReference>
<dbReference type="GO" id="GO:0008270">
    <property type="term" value="F:zinc ion binding"/>
    <property type="evidence" value="ECO:0007669"/>
    <property type="project" value="UniProtKB-KW"/>
</dbReference>
<dbReference type="GO" id="GO:0003677">
    <property type="term" value="F:DNA binding"/>
    <property type="evidence" value="ECO:0007669"/>
    <property type="project" value="UniProtKB-KW"/>
</dbReference>
<dbReference type="SMART" id="SM00493">
    <property type="entry name" value="TOPRIM"/>
    <property type="match status" value="1"/>
</dbReference>
<dbReference type="CDD" id="cd03364">
    <property type="entry name" value="TOPRIM_DnaG_primases"/>
    <property type="match status" value="1"/>
</dbReference>
<dbReference type="STRING" id="1798491.A3C87_03705"/>
<comment type="caution">
    <text evidence="12">Lacks conserved residue(s) required for the propagation of feature annotation.</text>
</comment>
<protein>
    <recommendedName>
        <fullName evidence="12 13">DNA primase</fullName>
        <ecNumber evidence="12">2.7.7.101</ecNumber>
    </recommendedName>
</protein>
<dbReference type="Pfam" id="PF10410">
    <property type="entry name" value="DnaB_bind"/>
    <property type="match status" value="1"/>
</dbReference>
<dbReference type="InterPro" id="IPR006295">
    <property type="entry name" value="DNA_primase_DnaG"/>
</dbReference>
<name>A0A1F6DIF1_9BACT</name>
<keyword evidence="8 13" id="KW-0862">Zinc</keyword>
<evidence type="ECO:0000256" key="8">
    <source>
        <dbReference type="ARBA" id="ARBA00022833"/>
    </source>
</evidence>
<keyword evidence="1 12" id="KW-0240">DNA-directed RNA polymerase</keyword>
<evidence type="ECO:0000256" key="9">
    <source>
        <dbReference type="ARBA" id="ARBA00022842"/>
    </source>
</evidence>
<evidence type="ECO:0000256" key="13">
    <source>
        <dbReference type="PIRNR" id="PIRNR002811"/>
    </source>
</evidence>
<keyword evidence="5 12" id="KW-0235">DNA replication</keyword>
<dbReference type="PANTHER" id="PTHR30313:SF2">
    <property type="entry name" value="DNA PRIMASE"/>
    <property type="match status" value="1"/>
</dbReference>
<proteinExistence type="inferred from homology"/>
<dbReference type="NCBIfam" id="TIGR01391">
    <property type="entry name" value="dnaG"/>
    <property type="match status" value="1"/>
</dbReference>
<evidence type="ECO:0000313" key="15">
    <source>
        <dbReference type="EMBL" id="OGG61224.1"/>
    </source>
</evidence>
<comment type="function">
    <text evidence="12 13">RNA polymerase that catalyzes the synthesis of short RNA molecules used as primers for DNA polymerase during DNA replication.</text>
</comment>
<evidence type="ECO:0000259" key="14">
    <source>
        <dbReference type="PROSITE" id="PS50880"/>
    </source>
</evidence>
<evidence type="ECO:0000256" key="11">
    <source>
        <dbReference type="ARBA" id="ARBA00023163"/>
    </source>
</evidence>
<reference evidence="15 16" key="1">
    <citation type="journal article" date="2016" name="Nat. Commun.">
        <title>Thousands of microbial genomes shed light on interconnected biogeochemical processes in an aquifer system.</title>
        <authorList>
            <person name="Anantharaman K."/>
            <person name="Brown C.T."/>
            <person name="Hug L.A."/>
            <person name="Sharon I."/>
            <person name="Castelle C.J."/>
            <person name="Probst A.J."/>
            <person name="Thomas B.C."/>
            <person name="Singh A."/>
            <person name="Wilkins M.J."/>
            <person name="Karaoz U."/>
            <person name="Brodie E.L."/>
            <person name="Williams K.H."/>
            <person name="Hubbard S.S."/>
            <person name="Banfield J.F."/>
        </authorList>
    </citation>
    <scope>NUCLEOTIDE SEQUENCE [LARGE SCALE GENOMIC DNA]</scope>
</reference>
<dbReference type="Proteomes" id="UP000176511">
    <property type="component" value="Unassembled WGS sequence"/>
</dbReference>
<evidence type="ECO:0000256" key="6">
    <source>
        <dbReference type="ARBA" id="ARBA00022723"/>
    </source>
</evidence>
<dbReference type="EMBL" id="MFLE01000025">
    <property type="protein sequence ID" value="OGG61224.1"/>
    <property type="molecule type" value="Genomic_DNA"/>
</dbReference>
<dbReference type="GO" id="GO:0003899">
    <property type="term" value="F:DNA-directed RNA polymerase activity"/>
    <property type="evidence" value="ECO:0007669"/>
    <property type="project" value="UniProtKB-UniRule"/>
</dbReference>
<dbReference type="SMART" id="SM00400">
    <property type="entry name" value="ZnF_CHCC"/>
    <property type="match status" value="1"/>
</dbReference>
<dbReference type="Gene3D" id="3.90.580.10">
    <property type="entry name" value="Zinc finger, CHC2-type domain"/>
    <property type="match status" value="1"/>
</dbReference>
<dbReference type="Gene3D" id="3.40.1360.10">
    <property type="match status" value="1"/>
</dbReference>
<dbReference type="InterPro" id="IPR006171">
    <property type="entry name" value="TOPRIM_dom"/>
</dbReference>
<dbReference type="InterPro" id="IPR019475">
    <property type="entry name" value="DNA_primase_DnaB-bd"/>
</dbReference>
<dbReference type="Gene3D" id="3.90.980.10">
    <property type="entry name" value="DNA primase, catalytic core, N-terminal domain"/>
    <property type="match status" value="1"/>
</dbReference>
<dbReference type="InterPro" id="IPR002694">
    <property type="entry name" value="Znf_CHC2"/>
</dbReference>
<comment type="similarity">
    <text evidence="12 13">Belongs to the DnaG primase family.</text>
</comment>
<keyword evidence="11 12" id="KW-0804">Transcription</keyword>
<dbReference type="PIRSF" id="PIRSF002811">
    <property type="entry name" value="DnaG"/>
    <property type="match status" value="1"/>
</dbReference>
<evidence type="ECO:0000256" key="3">
    <source>
        <dbReference type="ARBA" id="ARBA00022679"/>
    </source>
</evidence>
<keyword evidence="7" id="KW-0863">Zinc-finger</keyword>
<evidence type="ECO:0000256" key="1">
    <source>
        <dbReference type="ARBA" id="ARBA00022478"/>
    </source>
</evidence>
<comment type="catalytic activity">
    <reaction evidence="12">
        <text>ssDNA + n NTP = ssDNA/pppN(pN)n-1 hybrid + (n-1) diphosphate.</text>
        <dbReference type="EC" id="2.7.7.101"/>
    </reaction>
</comment>
<dbReference type="EC" id="2.7.7.101" evidence="12"/>
<dbReference type="SUPFAM" id="SSF57783">
    <property type="entry name" value="Zinc beta-ribbon"/>
    <property type="match status" value="1"/>
</dbReference>
<keyword evidence="10 12" id="KW-0238">DNA-binding</keyword>
<organism evidence="15 16">
    <name type="scientific">Candidatus Kaiserbacteria bacterium RIFCSPHIGHO2_02_FULL_49_34</name>
    <dbReference type="NCBI Taxonomy" id="1798491"/>
    <lineage>
        <taxon>Bacteria</taxon>
        <taxon>Candidatus Kaiseribacteriota</taxon>
    </lineage>
</organism>
<dbReference type="PROSITE" id="PS50880">
    <property type="entry name" value="TOPRIM"/>
    <property type="match status" value="1"/>
</dbReference>
<dbReference type="GO" id="GO:1990077">
    <property type="term" value="C:primosome complex"/>
    <property type="evidence" value="ECO:0007669"/>
    <property type="project" value="UniProtKB-KW"/>
</dbReference>
<dbReference type="InterPro" id="IPR037068">
    <property type="entry name" value="DNA_primase_core_N_sf"/>
</dbReference>
<keyword evidence="9" id="KW-0460">Magnesium</keyword>
<evidence type="ECO:0000256" key="7">
    <source>
        <dbReference type="ARBA" id="ARBA00022771"/>
    </source>
</evidence>
<dbReference type="Pfam" id="PF08275">
    <property type="entry name" value="DNAG_N"/>
    <property type="match status" value="1"/>
</dbReference>
<keyword evidence="4 12" id="KW-0548">Nucleotidyltransferase</keyword>
<dbReference type="InterPro" id="IPR036977">
    <property type="entry name" value="DNA_primase_Znf_CHC2"/>
</dbReference>
<dbReference type="Pfam" id="PF01807">
    <property type="entry name" value="Zn_ribbon_DnaG"/>
    <property type="match status" value="1"/>
</dbReference>
<evidence type="ECO:0000256" key="10">
    <source>
        <dbReference type="ARBA" id="ARBA00023125"/>
    </source>
</evidence>
<dbReference type="InterPro" id="IPR050219">
    <property type="entry name" value="DnaG_primase"/>
</dbReference>
<keyword evidence="2 12" id="KW-0639">Primosome</keyword>
<dbReference type="InterPro" id="IPR013264">
    <property type="entry name" value="DNAG_N"/>
</dbReference>
<sequence length="595" mass="66793">MKSAVEQIKEKLSILDVVGGYVELHRAGKSWKGKSPFTNEKTPSFHVSPDRGMYYCFSTSQGGDMFSFIQTMEGVDFKGALKILADKAGVELVAENPEKRSARDRAFAILEDATIYYFAEGQKSAQVQEYLKNRGVTTETSHGWRIGLAPDGWRNLRDYLKSKGYKDAEMLAAGLVKSADGKDPYDVFRNRVMFPISDPSGHVIGFSGRTLSDDPKNPKYVNSPETELFKKGEMMYGYHLAKTGIRHYDFSLVVEGQFDVVMSHQAGYQNAVAVSGTGFTMQHIDLLSRLSGRSVLCFDSDKAGIAATKRAAEPMLSRGMDVKVARIIGGKDPADIAKDHPEELKKIIGAASTIVDWLLTILKEDAKDDRAFIRAAEEEILPLIAVMPSRIEVEFFANEVARATGISKEAILGKIDSLIAARKKSDEPTKADAVKRPLAPLEAPKAEPHHDVRIHEHLLFFHTLLSILATEPKKKVMYERVKDFFDNILQELVAFSTMPQTPTEHDVNDYIARRTKEIKRDFEETERNEHIKTQSFRIAQSLTQFHKTIIAYHASLIRAQVRAAEKNAEDVEELQHKLLTIERVRPEYTPESLLV</sequence>
<dbReference type="HAMAP" id="MF_00974">
    <property type="entry name" value="DNA_primase_DnaG"/>
    <property type="match status" value="1"/>
</dbReference>
<keyword evidence="6 13" id="KW-0479">Metal-binding</keyword>
<accession>A0A1F6DIF1</accession>
<comment type="subunit">
    <text evidence="12">Monomer. Interacts with DnaB.</text>
</comment>
<dbReference type="GO" id="GO:0005737">
    <property type="term" value="C:cytoplasm"/>
    <property type="evidence" value="ECO:0007669"/>
    <property type="project" value="TreeGrafter"/>
</dbReference>
<dbReference type="SUPFAM" id="SSF56731">
    <property type="entry name" value="DNA primase core"/>
    <property type="match status" value="1"/>
</dbReference>
<dbReference type="Pfam" id="PF13155">
    <property type="entry name" value="Toprim_2"/>
    <property type="match status" value="1"/>
</dbReference>
<dbReference type="InterPro" id="IPR034151">
    <property type="entry name" value="TOPRIM_DnaG_bac"/>
</dbReference>
<dbReference type="AlphaFoldDB" id="A0A1F6DIF1"/>
<evidence type="ECO:0000256" key="4">
    <source>
        <dbReference type="ARBA" id="ARBA00022695"/>
    </source>
</evidence>
<evidence type="ECO:0000256" key="2">
    <source>
        <dbReference type="ARBA" id="ARBA00022515"/>
    </source>
</evidence>
<evidence type="ECO:0000256" key="12">
    <source>
        <dbReference type="HAMAP-Rule" id="MF_00974"/>
    </source>
</evidence>
<evidence type="ECO:0000256" key="5">
    <source>
        <dbReference type="ARBA" id="ARBA00022705"/>
    </source>
</evidence>